<dbReference type="InterPro" id="IPR019734">
    <property type="entry name" value="TPR_rpt"/>
</dbReference>
<feature type="region of interest" description="Disordered" evidence="2">
    <location>
        <begin position="281"/>
        <end position="308"/>
    </location>
</feature>
<dbReference type="PANTHER" id="PTHR23082:SF0">
    <property type="entry name" value="GENERAL TRANSCRIPTION FACTOR 3C POLYPEPTIDE 3"/>
    <property type="match status" value="1"/>
</dbReference>
<feature type="region of interest" description="Disordered" evidence="2">
    <location>
        <begin position="545"/>
        <end position="569"/>
    </location>
</feature>
<dbReference type="Gene3D" id="1.25.40.10">
    <property type="entry name" value="Tetratricopeptide repeat domain"/>
    <property type="match status" value="3"/>
</dbReference>
<name>A0AAD5TB67_9FUNG</name>
<comment type="caution">
    <text evidence="3">The sequence shown here is derived from an EMBL/GenBank/DDBJ whole genome shotgun (WGS) entry which is preliminary data.</text>
</comment>
<sequence length="928" mass="105660">MMNSATAAFNQEGALSGSGVETQHISPELILGSSRKAGLDSDIDPSESVVDESVLLKKSKPKPKPKSKPKGKGNIDLDEMGEFFGEKNARRDKRKRMSEPDELDKKMGQATLLYASQKFPEAIEILHEVIGADPQRADAWKMRAFLYEEQGDHEQAYKFNFIAAHMDRKDADLWKRLAEISVAKEFFEEALYCYAKAIKADPTDLESLLRRSLIFSNRGIIQKAISGFLTILKISPQNMQAITELARIYTQLHEIKPAIKLYEAAIDADARNPIYAIEEDALDDDADEDDDDNNDEDEDYYSELSGLKKPPISKKSAIDSGKERIWRVNYEMLLKLVNLYIKVEEYDNADIAIETVIGRLEHGVADIMNSNFVNESFVNLPIELRVKFGICKVWLGDNEAAKTHFAVLNANNVNQYSKLFIEVADVYMKKRMFLNAVDILSFIIRDKNQSEKDDKSSSAIAWAKCADCFQNLGKLQEAVELYKYALEVNPREYDWQFQLAEIYKALGEHEKANAIAEEVNELTREDLSENALKSRLKVQKTHIGPSYAKSGGVENGDDGENKDIDSDSDYEFEGSDDEVVFDTAKISQKLLKPTKTTGKYYDKAVIKAAMKQAVNENKEWYTKMIELQTKINDLTKRADFIRYARKLVSKFQSERMFYPADRVSILDLKFANAPYYPKSRIASTKEEQLSGFQGLTFEKWFEVFILYAMALSFDKKEEDAYLALKTALDANIFYHNIIFNTQIRLYMIAAAVMCGNYGRVTELARNFCVLYPHDNDMYRLYCTVLSGGTDAVSAFASKYYIDAYKMVPTDPLINLSTGLAFLHWGMTRSVDNRHRRILQAFTFLFQYEELRNGNPEALYNLGRAFQQLGLNTYAVEYYQKVLSHVEEFGDDAGNTWPVKEAAYNLSLIFYSNGSNAYAQAILANHLSF</sequence>
<reference evidence="3" key="1">
    <citation type="submission" date="2020-05" db="EMBL/GenBank/DDBJ databases">
        <title>Phylogenomic resolution of chytrid fungi.</title>
        <authorList>
            <person name="Stajich J.E."/>
            <person name="Amses K."/>
            <person name="Simmons R."/>
            <person name="Seto K."/>
            <person name="Myers J."/>
            <person name="Bonds A."/>
            <person name="Quandt C.A."/>
            <person name="Barry K."/>
            <person name="Liu P."/>
            <person name="Grigoriev I."/>
            <person name="Longcore J.E."/>
            <person name="James T.Y."/>
        </authorList>
    </citation>
    <scope>NUCLEOTIDE SEQUENCE</scope>
    <source>
        <strain evidence="3">JEL0513</strain>
    </source>
</reference>
<feature type="region of interest" description="Disordered" evidence="2">
    <location>
        <begin position="34"/>
        <end position="104"/>
    </location>
</feature>
<dbReference type="SUPFAM" id="SSF48452">
    <property type="entry name" value="TPR-like"/>
    <property type="match status" value="3"/>
</dbReference>
<dbReference type="SMART" id="SM00028">
    <property type="entry name" value="TPR"/>
    <property type="match status" value="8"/>
</dbReference>
<dbReference type="AlphaFoldDB" id="A0AAD5TB67"/>
<dbReference type="InterPro" id="IPR039340">
    <property type="entry name" value="Tfc4/TFIIIC-102/Sfc4"/>
</dbReference>
<feature type="repeat" description="TPR" evidence="1">
    <location>
        <begin position="855"/>
        <end position="888"/>
    </location>
</feature>
<keyword evidence="4" id="KW-1185">Reference proteome</keyword>
<evidence type="ECO:0000256" key="2">
    <source>
        <dbReference type="SAM" id="MobiDB-lite"/>
    </source>
</evidence>
<dbReference type="PROSITE" id="PS50005">
    <property type="entry name" value="TPR"/>
    <property type="match status" value="4"/>
</dbReference>
<dbReference type="Pfam" id="PF14559">
    <property type="entry name" value="TPR_19"/>
    <property type="match status" value="2"/>
</dbReference>
<dbReference type="GO" id="GO:0000127">
    <property type="term" value="C:transcription factor TFIIIC complex"/>
    <property type="evidence" value="ECO:0007669"/>
    <property type="project" value="TreeGrafter"/>
</dbReference>
<gene>
    <name evidence="3" type="primary">TFC4</name>
    <name evidence="3" type="ORF">HK100_006334</name>
</gene>
<dbReference type="Proteomes" id="UP001211907">
    <property type="component" value="Unassembled WGS sequence"/>
</dbReference>
<feature type="repeat" description="TPR" evidence="1">
    <location>
        <begin position="171"/>
        <end position="204"/>
    </location>
</feature>
<feature type="compositionally biased region" description="Acidic residues" evidence="2">
    <location>
        <begin position="281"/>
        <end position="301"/>
    </location>
</feature>
<feature type="repeat" description="TPR" evidence="1">
    <location>
        <begin position="239"/>
        <end position="272"/>
    </location>
</feature>
<dbReference type="EMBL" id="JADGJH010000294">
    <property type="protein sequence ID" value="KAJ3131473.1"/>
    <property type="molecule type" value="Genomic_DNA"/>
</dbReference>
<feature type="repeat" description="TPR" evidence="1">
    <location>
        <begin position="459"/>
        <end position="492"/>
    </location>
</feature>
<evidence type="ECO:0000313" key="4">
    <source>
        <dbReference type="Proteomes" id="UP001211907"/>
    </source>
</evidence>
<evidence type="ECO:0000256" key="1">
    <source>
        <dbReference type="PROSITE-ProRule" id="PRU00339"/>
    </source>
</evidence>
<evidence type="ECO:0000313" key="3">
    <source>
        <dbReference type="EMBL" id="KAJ3131473.1"/>
    </source>
</evidence>
<dbReference type="Pfam" id="PF13176">
    <property type="entry name" value="TPR_7"/>
    <property type="match status" value="1"/>
</dbReference>
<feature type="compositionally biased region" description="Basic residues" evidence="2">
    <location>
        <begin position="57"/>
        <end position="71"/>
    </location>
</feature>
<keyword evidence="1" id="KW-0802">TPR repeat</keyword>
<accession>A0AAD5TB67</accession>
<dbReference type="InterPro" id="IPR011990">
    <property type="entry name" value="TPR-like_helical_dom_sf"/>
</dbReference>
<proteinExistence type="predicted"/>
<dbReference type="PANTHER" id="PTHR23082">
    <property type="entry name" value="TRANSCRIPTION INITIATION FACTOR IIIC TFIIIC , POLYPEPTIDE 3-RELATED"/>
    <property type="match status" value="1"/>
</dbReference>
<protein>
    <submittedName>
        <fullName evidence="3">Transcription factor TFIIIC subunit tfc4</fullName>
    </submittedName>
</protein>
<organism evidence="3 4">
    <name type="scientific">Physocladia obscura</name>
    <dbReference type="NCBI Taxonomy" id="109957"/>
    <lineage>
        <taxon>Eukaryota</taxon>
        <taxon>Fungi</taxon>
        <taxon>Fungi incertae sedis</taxon>
        <taxon>Chytridiomycota</taxon>
        <taxon>Chytridiomycota incertae sedis</taxon>
        <taxon>Chytridiomycetes</taxon>
        <taxon>Chytridiales</taxon>
        <taxon>Chytriomycetaceae</taxon>
        <taxon>Physocladia</taxon>
    </lineage>
</organism>
<dbReference type="GO" id="GO:0006383">
    <property type="term" value="P:transcription by RNA polymerase III"/>
    <property type="evidence" value="ECO:0007669"/>
    <property type="project" value="InterPro"/>
</dbReference>
<feature type="region of interest" description="Disordered" evidence="2">
    <location>
        <begin position="1"/>
        <end position="21"/>
    </location>
</feature>